<reference evidence="5 6" key="1">
    <citation type="submission" date="2024-03" db="EMBL/GenBank/DDBJ databases">
        <title>The genome assembly and annotation of the cricket Gryllus longicercus Weissman &amp; Gray.</title>
        <authorList>
            <person name="Szrajer S."/>
            <person name="Gray D."/>
            <person name="Ylla G."/>
        </authorList>
    </citation>
    <scope>NUCLEOTIDE SEQUENCE [LARGE SCALE GENOMIC DNA]</scope>
    <source>
        <strain evidence="5">DAG 2021-001</strain>
        <tissue evidence="5">Whole body minus gut</tissue>
    </source>
</reference>
<feature type="domain" description="Serpin" evidence="4">
    <location>
        <begin position="1"/>
        <end position="213"/>
    </location>
</feature>
<dbReference type="Proteomes" id="UP001378592">
    <property type="component" value="Unassembled WGS sequence"/>
</dbReference>
<evidence type="ECO:0000256" key="3">
    <source>
        <dbReference type="RuleBase" id="RU000411"/>
    </source>
</evidence>
<keyword evidence="6" id="KW-1185">Reference proteome</keyword>
<protein>
    <recommendedName>
        <fullName evidence="4">Serpin domain-containing protein</fullName>
    </recommendedName>
</protein>
<dbReference type="Pfam" id="PF00079">
    <property type="entry name" value="Serpin"/>
    <property type="match status" value="1"/>
</dbReference>
<proteinExistence type="inferred from homology"/>
<gene>
    <name evidence="5" type="ORF">R5R35_007543</name>
</gene>
<evidence type="ECO:0000313" key="6">
    <source>
        <dbReference type="Proteomes" id="UP001378592"/>
    </source>
</evidence>
<dbReference type="PROSITE" id="PS00284">
    <property type="entry name" value="SERPIN"/>
    <property type="match status" value="1"/>
</dbReference>
<dbReference type="AlphaFoldDB" id="A0AAN9VTR2"/>
<keyword evidence="2" id="KW-0722">Serine protease inhibitor</keyword>
<dbReference type="SUPFAM" id="SSF56574">
    <property type="entry name" value="Serpins"/>
    <property type="match status" value="1"/>
</dbReference>
<keyword evidence="1" id="KW-0646">Protease inhibitor</keyword>
<dbReference type="SMART" id="SM00093">
    <property type="entry name" value="SERPIN"/>
    <property type="match status" value="1"/>
</dbReference>
<name>A0AAN9VTR2_9ORTH</name>
<comment type="similarity">
    <text evidence="3">Belongs to the serpin family.</text>
</comment>
<dbReference type="InterPro" id="IPR023795">
    <property type="entry name" value="Serpin_CS"/>
</dbReference>
<evidence type="ECO:0000256" key="1">
    <source>
        <dbReference type="ARBA" id="ARBA00022690"/>
    </source>
</evidence>
<dbReference type="CDD" id="cd00172">
    <property type="entry name" value="serpin"/>
    <property type="match status" value="1"/>
</dbReference>
<dbReference type="InterPro" id="IPR042185">
    <property type="entry name" value="Serpin_sf_2"/>
</dbReference>
<dbReference type="GO" id="GO:0004867">
    <property type="term" value="F:serine-type endopeptidase inhibitor activity"/>
    <property type="evidence" value="ECO:0007669"/>
    <property type="project" value="UniProtKB-KW"/>
</dbReference>
<dbReference type="InterPro" id="IPR000215">
    <property type="entry name" value="Serpin_fam"/>
</dbReference>
<dbReference type="InterPro" id="IPR023796">
    <property type="entry name" value="Serpin_dom"/>
</dbReference>
<dbReference type="PANTHER" id="PTHR11461:SF292">
    <property type="entry name" value="SERPIN 100A"/>
    <property type="match status" value="1"/>
</dbReference>
<organism evidence="5 6">
    <name type="scientific">Gryllus longicercus</name>
    <dbReference type="NCBI Taxonomy" id="2509291"/>
    <lineage>
        <taxon>Eukaryota</taxon>
        <taxon>Metazoa</taxon>
        <taxon>Ecdysozoa</taxon>
        <taxon>Arthropoda</taxon>
        <taxon>Hexapoda</taxon>
        <taxon>Insecta</taxon>
        <taxon>Pterygota</taxon>
        <taxon>Neoptera</taxon>
        <taxon>Polyneoptera</taxon>
        <taxon>Orthoptera</taxon>
        <taxon>Ensifera</taxon>
        <taxon>Gryllidea</taxon>
        <taxon>Grylloidea</taxon>
        <taxon>Gryllidae</taxon>
        <taxon>Gryllinae</taxon>
        <taxon>Gryllus</taxon>
    </lineage>
</organism>
<dbReference type="EMBL" id="JAZDUA010000041">
    <property type="protein sequence ID" value="KAK7871255.1"/>
    <property type="molecule type" value="Genomic_DNA"/>
</dbReference>
<dbReference type="Gene3D" id="2.30.39.10">
    <property type="entry name" value="Alpha-1-antitrypsin, domain 1"/>
    <property type="match status" value="1"/>
</dbReference>
<dbReference type="PANTHER" id="PTHR11461">
    <property type="entry name" value="SERINE PROTEASE INHIBITOR, SERPIN"/>
    <property type="match status" value="1"/>
</dbReference>
<evidence type="ECO:0000256" key="2">
    <source>
        <dbReference type="ARBA" id="ARBA00022900"/>
    </source>
</evidence>
<dbReference type="GO" id="GO:0005615">
    <property type="term" value="C:extracellular space"/>
    <property type="evidence" value="ECO:0007669"/>
    <property type="project" value="InterPro"/>
</dbReference>
<sequence>MLLFNGMYFRGSWRSPFAPLEQREAFYPAEGRKVSVPMMRSRGAFRVGHIPELDSVAVELPYEGDRYSLLVLLPNAAGGLRSLVADLAGYSLRNLYESMASREVEVTLPCFAIETITRPIPVFSKMGVSDVFSAEKADLRGVSSAGGLFVQDLVQLVTVRVDNSSSVLNQITSSSIESRTGSFEKIVADKPFLYFVRDISDNLVVVAGKVVNPEDRPTTYKTTVVLPTIS</sequence>
<evidence type="ECO:0000313" key="5">
    <source>
        <dbReference type="EMBL" id="KAK7871255.1"/>
    </source>
</evidence>
<evidence type="ECO:0000259" key="4">
    <source>
        <dbReference type="SMART" id="SM00093"/>
    </source>
</evidence>
<dbReference type="InterPro" id="IPR036186">
    <property type="entry name" value="Serpin_sf"/>
</dbReference>
<comment type="caution">
    <text evidence="5">The sequence shown here is derived from an EMBL/GenBank/DDBJ whole genome shotgun (WGS) entry which is preliminary data.</text>
</comment>
<dbReference type="InterPro" id="IPR042178">
    <property type="entry name" value="Serpin_sf_1"/>
</dbReference>
<accession>A0AAN9VTR2</accession>
<dbReference type="Gene3D" id="3.30.497.10">
    <property type="entry name" value="Antithrombin, subunit I, domain 2"/>
    <property type="match status" value="1"/>
</dbReference>